<reference evidence="1 2" key="1">
    <citation type="submission" date="2021-02" db="EMBL/GenBank/DDBJ databases">
        <title>Actinophytocola xerophila sp. nov., isolated from soil of cotton cropping field.</title>
        <authorList>
            <person name="Huang R."/>
            <person name="Chen X."/>
            <person name="Ge X."/>
            <person name="Liu W."/>
        </authorList>
    </citation>
    <scope>NUCLEOTIDE SEQUENCE [LARGE SCALE GENOMIC DNA]</scope>
    <source>
        <strain evidence="1 2">S1-96</strain>
    </source>
</reference>
<organism evidence="1 2">
    <name type="scientific">Actinophytocola gossypii</name>
    <dbReference type="NCBI Taxonomy" id="2812003"/>
    <lineage>
        <taxon>Bacteria</taxon>
        <taxon>Bacillati</taxon>
        <taxon>Actinomycetota</taxon>
        <taxon>Actinomycetes</taxon>
        <taxon>Pseudonocardiales</taxon>
        <taxon>Pseudonocardiaceae</taxon>
    </lineage>
</organism>
<sequence length="79" mass="9266">MKTISAEDLELLDEQHTRYMSEGDLRDRLTRGIVLPVIAIMKAVSDLSTLRGVMSRYVSNQVFIHKDMRDWWDARRVND</sequence>
<evidence type="ECO:0000313" key="2">
    <source>
        <dbReference type="Proteomes" id="UP001156441"/>
    </source>
</evidence>
<dbReference type="Proteomes" id="UP001156441">
    <property type="component" value="Unassembled WGS sequence"/>
</dbReference>
<dbReference type="RefSeq" id="WP_260191816.1">
    <property type="nucleotide sequence ID" value="NZ_JAFFZE010000012.1"/>
</dbReference>
<comment type="caution">
    <text evidence="1">The sequence shown here is derived from an EMBL/GenBank/DDBJ whole genome shotgun (WGS) entry which is preliminary data.</text>
</comment>
<proteinExistence type="predicted"/>
<gene>
    <name evidence="1" type="ORF">JT362_14915</name>
</gene>
<protein>
    <submittedName>
        <fullName evidence="1">Uncharacterized protein</fullName>
    </submittedName>
</protein>
<dbReference type="EMBL" id="JAFFZE010000012">
    <property type="protein sequence ID" value="MCT2584415.1"/>
    <property type="molecule type" value="Genomic_DNA"/>
</dbReference>
<accession>A0ABT2J973</accession>
<keyword evidence="2" id="KW-1185">Reference proteome</keyword>
<evidence type="ECO:0000313" key="1">
    <source>
        <dbReference type="EMBL" id="MCT2584415.1"/>
    </source>
</evidence>
<name>A0ABT2J973_9PSEU</name>